<dbReference type="Proteomes" id="UP000652176">
    <property type="component" value="Unassembled WGS sequence"/>
</dbReference>
<proteinExistence type="predicted"/>
<accession>A0ABR9D2N7</accession>
<sequence length="156" mass="17222">MKYTKFRIFQQLFLNNNVTCVGSGIAQNYATYTYSNNGLPLTVKDAKNQLTTWPEASVFYITASYDALNRPTALLENGTVSLASYAYHDLSRRTTVTLGNGTTTGYGYDTQSALAGLNQYATAAGTGQDNTWSYTRNQVQDIKAASWTNNSYQWTG</sequence>
<protein>
    <recommendedName>
        <fullName evidence="3">YD repeat-containing protein</fullName>
    </recommendedName>
</protein>
<gene>
    <name evidence="1" type="ORF">IE877_14575</name>
</gene>
<reference evidence="1 2" key="1">
    <citation type="submission" date="2020-09" db="EMBL/GenBank/DDBJ databases">
        <title>Methylomonas albis sp. nov. and Methylomonas fluvii sp. nov.: Two cold-adapted methanotrophs from the River Elbe and an amended description of Methylovulum psychrotolerans strain Eb1.</title>
        <authorList>
            <person name="Bussmann I.K."/>
            <person name="Klings K.-W."/>
            <person name="Warnstedt J."/>
            <person name="Hoppert M."/>
            <person name="Saborowski A."/>
            <person name="Horn F."/>
            <person name="Liebner S."/>
        </authorList>
    </citation>
    <scope>NUCLEOTIDE SEQUENCE [LARGE SCALE GENOMIC DNA]</scope>
    <source>
        <strain evidence="1 2">EbA</strain>
    </source>
</reference>
<organism evidence="1 2">
    <name type="scientific">Methylomonas albis</name>
    <dbReference type="NCBI Taxonomy" id="1854563"/>
    <lineage>
        <taxon>Bacteria</taxon>
        <taxon>Pseudomonadati</taxon>
        <taxon>Pseudomonadota</taxon>
        <taxon>Gammaproteobacteria</taxon>
        <taxon>Methylococcales</taxon>
        <taxon>Methylococcaceae</taxon>
        <taxon>Methylomonas</taxon>
    </lineage>
</organism>
<evidence type="ECO:0000313" key="2">
    <source>
        <dbReference type="Proteomes" id="UP000652176"/>
    </source>
</evidence>
<keyword evidence="2" id="KW-1185">Reference proteome</keyword>
<name>A0ABR9D2N7_9GAMM</name>
<dbReference type="Gene3D" id="2.180.10.10">
    <property type="entry name" value="RHS repeat-associated core"/>
    <property type="match status" value="1"/>
</dbReference>
<dbReference type="RefSeq" id="WP_192375388.1">
    <property type="nucleotide sequence ID" value="NZ_CAJHIV010000001.1"/>
</dbReference>
<comment type="caution">
    <text evidence="1">The sequence shown here is derived from an EMBL/GenBank/DDBJ whole genome shotgun (WGS) entry which is preliminary data.</text>
</comment>
<evidence type="ECO:0000313" key="1">
    <source>
        <dbReference type="EMBL" id="MBD9357086.1"/>
    </source>
</evidence>
<dbReference type="EMBL" id="JACXSS010000001">
    <property type="protein sequence ID" value="MBD9357086.1"/>
    <property type="molecule type" value="Genomic_DNA"/>
</dbReference>
<evidence type="ECO:0008006" key="3">
    <source>
        <dbReference type="Google" id="ProtNLM"/>
    </source>
</evidence>